<evidence type="ECO:0000313" key="2">
    <source>
        <dbReference type="EMBL" id="GGT26744.1"/>
    </source>
</evidence>
<reference evidence="2" key="2">
    <citation type="submission" date="2020-09" db="EMBL/GenBank/DDBJ databases">
        <authorList>
            <person name="Sun Q."/>
            <person name="Ohkuma M."/>
        </authorList>
    </citation>
    <scope>NUCLEOTIDE SEQUENCE</scope>
    <source>
        <strain evidence="2">JCM 3172</strain>
    </source>
</reference>
<gene>
    <name evidence="2" type="ORF">GCM10014713_19960</name>
</gene>
<protein>
    <submittedName>
        <fullName evidence="2">Uncharacterized protein</fullName>
    </submittedName>
</protein>
<accession>A0A918GZD7</accession>
<keyword evidence="3" id="KW-1185">Reference proteome</keyword>
<evidence type="ECO:0000256" key="1">
    <source>
        <dbReference type="SAM" id="Phobius"/>
    </source>
</evidence>
<comment type="caution">
    <text evidence="2">The sequence shown here is derived from an EMBL/GenBank/DDBJ whole genome shotgun (WGS) entry which is preliminary data.</text>
</comment>
<feature type="transmembrane region" description="Helical" evidence="1">
    <location>
        <begin position="12"/>
        <end position="30"/>
    </location>
</feature>
<name>A0A918GZD7_9ACTN</name>
<sequence>MRCKRDPCACPRWLQLLWLLLVLGWVGWLLKELRRLCRLAGREVPRPADGVVPPWAYRQPDPLIYSQQYLDAQGLAFTWDNPDIHVELASAPGTPVDAHALQPDTDHVVVARIWNGSTTGPAPGLPVRVSYLAFGVGTTRHDIGMTKVDLPVKAASGCPAFASVPWRTPAAAGHYCLQVELLWDDDAEPGNNLGQSNTDVKALNSPHAAFTFPLRNDRANRAVVTLTADGYAIPPVEPCGQDRSPLDRHRPERWPVPRGWQVAVEPSRTELAPGEETEVTVDVTAPDGFAGRQAINVRAGTDNGLLGGVTLYVDGTG</sequence>
<organism evidence="2 3">
    <name type="scientific">Streptomyces purpureus</name>
    <dbReference type="NCBI Taxonomy" id="1951"/>
    <lineage>
        <taxon>Bacteria</taxon>
        <taxon>Bacillati</taxon>
        <taxon>Actinomycetota</taxon>
        <taxon>Actinomycetes</taxon>
        <taxon>Kitasatosporales</taxon>
        <taxon>Streptomycetaceae</taxon>
        <taxon>Streptomyces</taxon>
    </lineage>
</organism>
<evidence type="ECO:0000313" key="3">
    <source>
        <dbReference type="Proteomes" id="UP000619486"/>
    </source>
</evidence>
<reference evidence="2" key="1">
    <citation type="journal article" date="2014" name="Int. J. Syst. Evol. Microbiol.">
        <title>Complete genome sequence of Corynebacterium casei LMG S-19264T (=DSM 44701T), isolated from a smear-ripened cheese.</title>
        <authorList>
            <consortium name="US DOE Joint Genome Institute (JGI-PGF)"/>
            <person name="Walter F."/>
            <person name="Albersmeier A."/>
            <person name="Kalinowski J."/>
            <person name="Ruckert C."/>
        </authorList>
    </citation>
    <scope>NUCLEOTIDE SEQUENCE</scope>
    <source>
        <strain evidence="2">JCM 3172</strain>
    </source>
</reference>
<keyword evidence="1" id="KW-1133">Transmembrane helix</keyword>
<dbReference type="EMBL" id="BMQQ01000005">
    <property type="protein sequence ID" value="GGT26744.1"/>
    <property type="molecule type" value="Genomic_DNA"/>
</dbReference>
<keyword evidence="1" id="KW-0472">Membrane</keyword>
<keyword evidence="1" id="KW-0812">Transmembrane</keyword>
<dbReference type="Proteomes" id="UP000619486">
    <property type="component" value="Unassembled WGS sequence"/>
</dbReference>
<proteinExistence type="predicted"/>
<dbReference type="AlphaFoldDB" id="A0A918GZD7"/>